<keyword evidence="2" id="KW-0732">Signal</keyword>
<feature type="signal peptide" evidence="2">
    <location>
        <begin position="1"/>
        <end position="26"/>
    </location>
</feature>
<evidence type="ECO:0000256" key="2">
    <source>
        <dbReference type="SAM" id="SignalP"/>
    </source>
</evidence>
<organism evidence="3">
    <name type="scientific">Cryptosporidium hominis</name>
    <dbReference type="NCBI Taxonomy" id="237895"/>
    <lineage>
        <taxon>Eukaryota</taxon>
        <taxon>Sar</taxon>
        <taxon>Alveolata</taxon>
        <taxon>Apicomplexa</taxon>
        <taxon>Conoidasida</taxon>
        <taxon>Coccidia</taxon>
        <taxon>Eucoccidiorida</taxon>
        <taxon>Eimeriorina</taxon>
        <taxon>Cryptosporidiidae</taxon>
        <taxon>Cryptosporidium</taxon>
    </lineage>
</organism>
<reference evidence="3" key="1">
    <citation type="submission" date="2015-08" db="EMBL/GenBank/DDBJ databases">
        <authorList>
            <person name="Babu N.S."/>
            <person name="Beckwith C.J."/>
            <person name="Beseler K.G."/>
            <person name="Brison A."/>
            <person name="Carone J.V."/>
            <person name="Caskin T.P."/>
            <person name="Diamond M."/>
            <person name="Durham M.E."/>
            <person name="Foxe J.M."/>
            <person name="Go M."/>
            <person name="Henderson B.A."/>
            <person name="Jones I.B."/>
            <person name="McGettigan J.A."/>
            <person name="Micheletti S.J."/>
            <person name="Nasrallah M.E."/>
            <person name="Ortiz D."/>
            <person name="Piller C.R."/>
            <person name="Privatt S.R."/>
            <person name="Schneider S.L."/>
            <person name="Sharp S."/>
            <person name="Smith T.C."/>
            <person name="Stanton J.D."/>
            <person name="Ullery H.E."/>
            <person name="Wilson R.J."/>
            <person name="Serrano M.G."/>
            <person name="Buck G."/>
            <person name="Lee V."/>
            <person name="Wang Y."/>
            <person name="Carvalho R."/>
            <person name="Voegtly L."/>
            <person name="Shi R."/>
            <person name="Duckworth R."/>
            <person name="Johnson A."/>
            <person name="Loviza R."/>
            <person name="Walstead R."/>
            <person name="Shah Z."/>
            <person name="Kiflezghi M."/>
            <person name="Wade K."/>
            <person name="Ball S.L."/>
            <person name="Bradley K.W."/>
            <person name="Asai D.J."/>
            <person name="Bowman C.A."/>
            <person name="Russell D.A."/>
            <person name="Pope W.H."/>
            <person name="Jacobs-Sera D."/>
            <person name="Hendrix R.W."/>
            <person name="Hatfull G.F."/>
        </authorList>
    </citation>
    <scope>NUCLEOTIDE SEQUENCE [LARGE SCALE GENOMIC DNA]</scope>
</reference>
<protein>
    <submittedName>
        <fullName evidence="3">Uncharacterized protein</fullName>
    </submittedName>
</protein>
<dbReference type="Proteomes" id="UP000199752">
    <property type="component" value="Chromosome 2"/>
</dbReference>
<keyword evidence="1" id="KW-1133">Transmembrane helix</keyword>
<dbReference type="AlphaFoldDB" id="A0A0S4TBU3"/>
<sequence length="353" mass="41972">MHAKLKSSQIWLFTLLIVVIVCEIRCKVNFLDFFENFVQELRKDILITDRCTTKKEEELKCYWIILESELIHLLKAAKSVSNGIFGFNGRTKNIIFLRKLIDLINKNTKSKIREKFIAYQSYPYLNSTIISNYDIKWYNQYELEDIERIVNQLSKINLGDYGIMKFGNENSKFENNSKNLTIKLVILSIFYKQYSIDQLAYRKIAENTDTVNNYIQHLSKSVRTEIKLIDEDIENLMKNLEVSMGNKKKSLSRKIEFILENIQSKLTSYIEKINNSFDNIRKKLYSRILEYYLLVIVLAKLFFIFSRKILSMILLLNHILIYILDNFEDYTFMLISLQFGFEMVFAFIQEILH</sequence>
<dbReference type="VEuPathDB" id="CryptoDB:CHUDEA2_3470"/>
<feature type="transmembrane region" description="Helical" evidence="1">
    <location>
        <begin position="330"/>
        <end position="348"/>
    </location>
</feature>
<feature type="transmembrane region" description="Helical" evidence="1">
    <location>
        <begin position="284"/>
        <end position="302"/>
    </location>
</feature>
<proteinExistence type="predicted"/>
<evidence type="ECO:0000313" key="3">
    <source>
        <dbReference type="EMBL" id="CUV04715.1"/>
    </source>
</evidence>
<gene>
    <name evidence="3" type="ORF">CHUDEA2_3470</name>
</gene>
<dbReference type="VEuPathDB" id="CryptoDB:ChTU502y2012_390g0170"/>
<feature type="chain" id="PRO_5006627670" evidence="2">
    <location>
        <begin position="27"/>
        <end position="353"/>
    </location>
</feature>
<evidence type="ECO:0000256" key="1">
    <source>
        <dbReference type="SAM" id="Phobius"/>
    </source>
</evidence>
<accession>A0A0S4TBU3</accession>
<name>A0A0S4TBU3_CRYHO</name>
<keyword evidence="1" id="KW-0812">Transmembrane</keyword>
<keyword evidence="1" id="KW-0472">Membrane</keyword>
<dbReference type="VEuPathDB" id="CryptoDB:Chro.20368"/>
<dbReference type="EMBL" id="LN877948">
    <property type="protein sequence ID" value="CUV04715.1"/>
    <property type="molecule type" value="Genomic_DNA"/>
</dbReference>
<dbReference type="VEuPathDB" id="CryptoDB:GY17_00003519"/>